<dbReference type="Proteomes" id="UP000789920">
    <property type="component" value="Unassembled WGS sequence"/>
</dbReference>
<evidence type="ECO:0000313" key="2">
    <source>
        <dbReference type="Proteomes" id="UP000789920"/>
    </source>
</evidence>
<dbReference type="EMBL" id="CAJVQC010145352">
    <property type="protein sequence ID" value="CAG8845114.1"/>
    <property type="molecule type" value="Genomic_DNA"/>
</dbReference>
<organism evidence="1 2">
    <name type="scientific">Racocetra persica</name>
    <dbReference type="NCBI Taxonomy" id="160502"/>
    <lineage>
        <taxon>Eukaryota</taxon>
        <taxon>Fungi</taxon>
        <taxon>Fungi incertae sedis</taxon>
        <taxon>Mucoromycota</taxon>
        <taxon>Glomeromycotina</taxon>
        <taxon>Glomeromycetes</taxon>
        <taxon>Diversisporales</taxon>
        <taxon>Gigasporaceae</taxon>
        <taxon>Racocetra</taxon>
    </lineage>
</organism>
<gene>
    <name evidence="1" type="ORF">RPERSI_LOCUS33516</name>
</gene>
<comment type="caution">
    <text evidence="1">The sequence shown here is derived from an EMBL/GenBank/DDBJ whole genome shotgun (WGS) entry which is preliminary data.</text>
</comment>
<feature type="non-terminal residue" evidence="1">
    <location>
        <position position="1"/>
    </location>
</feature>
<sequence>MPPYRKTSKSQSFRKKKQPIRYIPPNEKAELIDKTIITIPIKVN</sequence>
<protein>
    <submittedName>
        <fullName evidence="1">11211_t:CDS:1</fullName>
    </submittedName>
</protein>
<accession>A0ACA9SNR9</accession>
<name>A0ACA9SNR9_9GLOM</name>
<feature type="non-terminal residue" evidence="1">
    <location>
        <position position="44"/>
    </location>
</feature>
<reference evidence="1" key="1">
    <citation type="submission" date="2021-06" db="EMBL/GenBank/DDBJ databases">
        <authorList>
            <person name="Kallberg Y."/>
            <person name="Tangrot J."/>
            <person name="Rosling A."/>
        </authorList>
    </citation>
    <scope>NUCLEOTIDE SEQUENCE</scope>
    <source>
        <strain evidence="1">MA461A</strain>
    </source>
</reference>
<keyword evidence="2" id="KW-1185">Reference proteome</keyword>
<evidence type="ECO:0000313" key="1">
    <source>
        <dbReference type="EMBL" id="CAG8845114.1"/>
    </source>
</evidence>
<proteinExistence type="predicted"/>